<keyword evidence="12" id="KW-0472">Membrane</keyword>
<dbReference type="InterPro" id="IPR002401">
    <property type="entry name" value="Cyt_P450_E_grp-I"/>
</dbReference>
<comment type="subcellular location">
    <subcellularLocation>
        <location evidence="1">Membrane</location>
        <topology evidence="1">Single-pass type II membrane protein</topology>
    </subcellularLocation>
</comment>
<dbReference type="STRING" id="35608.A0A2U1MTV0"/>
<feature type="transmembrane region" description="Helical" evidence="12">
    <location>
        <begin position="6"/>
        <end position="23"/>
    </location>
</feature>
<proteinExistence type="inferred from homology"/>
<evidence type="ECO:0008006" key="15">
    <source>
        <dbReference type="Google" id="ProtNLM"/>
    </source>
</evidence>
<dbReference type="CDD" id="cd11072">
    <property type="entry name" value="CYP71-like"/>
    <property type="match status" value="1"/>
</dbReference>
<evidence type="ECO:0000256" key="2">
    <source>
        <dbReference type="ARBA" id="ARBA00010617"/>
    </source>
</evidence>
<dbReference type="OrthoDB" id="2789670at2759"/>
<dbReference type="AlphaFoldDB" id="A0A2U1MTV0"/>
<keyword evidence="8 11" id="KW-0503">Monooxygenase</keyword>
<dbReference type="GO" id="GO:0020037">
    <property type="term" value="F:heme binding"/>
    <property type="evidence" value="ECO:0007669"/>
    <property type="project" value="InterPro"/>
</dbReference>
<evidence type="ECO:0000256" key="10">
    <source>
        <dbReference type="PIRSR" id="PIRSR602401-1"/>
    </source>
</evidence>
<name>A0A2U1MTV0_ARTAN</name>
<protein>
    <recommendedName>
        <fullName evidence="15">Cytochrome P450</fullName>
    </recommendedName>
</protein>
<dbReference type="EMBL" id="PKPP01004375">
    <property type="protein sequence ID" value="PWA64678.1"/>
    <property type="molecule type" value="Genomic_DNA"/>
</dbReference>
<evidence type="ECO:0000256" key="8">
    <source>
        <dbReference type="ARBA" id="ARBA00023033"/>
    </source>
</evidence>
<evidence type="ECO:0000256" key="7">
    <source>
        <dbReference type="ARBA" id="ARBA00023004"/>
    </source>
</evidence>
<dbReference type="Gene3D" id="1.10.630.10">
    <property type="entry name" value="Cytochrome P450"/>
    <property type="match status" value="1"/>
</dbReference>
<dbReference type="Proteomes" id="UP000245207">
    <property type="component" value="Unassembled WGS sequence"/>
</dbReference>
<keyword evidence="3 10" id="KW-0349">Heme</keyword>
<dbReference type="PANTHER" id="PTHR47953">
    <property type="entry name" value="OS08G0105600 PROTEIN"/>
    <property type="match status" value="1"/>
</dbReference>
<keyword evidence="14" id="KW-1185">Reference proteome</keyword>
<keyword evidence="9" id="KW-0325">Glycoprotein</keyword>
<dbReference type="InterPro" id="IPR017972">
    <property type="entry name" value="Cyt_P450_CS"/>
</dbReference>
<evidence type="ECO:0000313" key="14">
    <source>
        <dbReference type="Proteomes" id="UP000245207"/>
    </source>
</evidence>
<evidence type="ECO:0000313" key="13">
    <source>
        <dbReference type="EMBL" id="PWA64678.1"/>
    </source>
</evidence>
<keyword evidence="12" id="KW-1133">Transmembrane helix</keyword>
<evidence type="ECO:0000256" key="3">
    <source>
        <dbReference type="ARBA" id="ARBA00022617"/>
    </source>
</evidence>
<dbReference type="PRINTS" id="PR00463">
    <property type="entry name" value="EP450I"/>
</dbReference>
<dbReference type="GO" id="GO:0004497">
    <property type="term" value="F:monooxygenase activity"/>
    <property type="evidence" value="ECO:0007669"/>
    <property type="project" value="UniProtKB-KW"/>
</dbReference>
<evidence type="ECO:0000256" key="4">
    <source>
        <dbReference type="ARBA" id="ARBA00022723"/>
    </source>
</evidence>
<dbReference type="GO" id="GO:0005506">
    <property type="term" value="F:iron ion binding"/>
    <property type="evidence" value="ECO:0007669"/>
    <property type="project" value="InterPro"/>
</dbReference>
<dbReference type="FunFam" id="1.10.630.10:FF:000043">
    <property type="entry name" value="Cytochrome P450 99A2"/>
    <property type="match status" value="1"/>
</dbReference>
<dbReference type="PRINTS" id="PR00385">
    <property type="entry name" value="P450"/>
</dbReference>
<comment type="caution">
    <text evidence="13">The sequence shown here is derived from an EMBL/GenBank/DDBJ whole genome shotgun (WGS) entry which is preliminary data.</text>
</comment>
<dbReference type="InterPro" id="IPR036396">
    <property type="entry name" value="Cyt_P450_sf"/>
</dbReference>
<dbReference type="GO" id="GO:0051762">
    <property type="term" value="P:sesquiterpene biosynthetic process"/>
    <property type="evidence" value="ECO:0007669"/>
    <property type="project" value="UniProtKB-ARBA"/>
</dbReference>
<sequence>MDTKMAFSFIVSFLILFLCFVFHKRTKGSKPLNLPPGPPKLPLIGNLHQLVGLLPHRAFRDLAKIYGPIMHVQLGKVSAVIVSSPRLAKEILKTHDIAFADRPKTFGSELVLYKNTDIALAPYGDYWRQMKKVSSLELLGAKKVRSFGPIREQVLDGFMEFLRLSSGKPINIHKTVTELINNVVCMASFGKNNKQQDALLESLEEFAQVNSGFYLADLFPDFKFLYMVSGLRSKLMKLHKTLDKIFDDILEEHECRRNAGEVQQEDLLEVLLKIKEEGTLEFPITNNNIKAIFVDVFAGGTDTSSLTIEWAMTELMRNPSIMEKAQAEVREAFKGKKKIMESDIQSLSYLQSIIKETLRLHPPIPLLLPHVCREQCQIDGYDIPVKMKVIINALACSTDPEYWNDAEIFKPERFENTSVDFMGTNYHFIPFGSGRRMCPGITFGMITVEFFLAQMLYYFNWKLPNGLNSEDIDMAEVDGALAAKKVHLHLIPTCYVPEL</sequence>
<comment type="cofactor">
    <cofactor evidence="10">
        <name>heme</name>
        <dbReference type="ChEBI" id="CHEBI:30413"/>
    </cofactor>
</comment>
<keyword evidence="5" id="KW-0735">Signal-anchor</keyword>
<gene>
    <name evidence="13" type="ORF">CTI12_AA343230</name>
</gene>
<dbReference type="InterPro" id="IPR001128">
    <property type="entry name" value="Cyt_P450"/>
</dbReference>
<accession>A0A2U1MTV0</accession>
<evidence type="ECO:0000256" key="6">
    <source>
        <dbReference type="ARBA" id="ARBA00023002"/>
    </source>
</evidence>
<evidence type="ECO:0000256" key="12">
    <source>
        <dbReference type="SAM" id="Phobius"/>
    </source>
</evidence>
<dbReference type="SUPFAM" id="SSF48264">
    <property type="entry name" value="Cytochrome P450"/>
    <property type="match status" value="1"/>
</dbReference>
<dbReference type="PANTHER" id="PTHR47953:SF5">
    <property type="entry name" value="CYTOCHROME P450 71AV8-LIKE"/>
    <property type="match status" value="1"/>
</dbReference>
<dbReference type="Pfam" id="PF00067">
    <property type="entry name" value="p450"/>
    <property type="match status" value="1"/>
</dbReference>
<dbReference type="GO" id="GO:0016020">
    <property type="term" value="C:membrane"/>
    <property type="evidence" value="ECO:0007669"/>
    <property type="project" value="UniProtKB-SubCell"/>
</dbReference>
<reference evidence="13 14" key="1">
    <citation type="journal article" date="2018" name="Mol. Plant">
        <title>The genome of Artemisia annua provides insight into the evolution of Asteraceae family and artemisinin biosynthesis.</title>
        <authorList>
            <person name="Shen Q."/>
            <person name="Zhang L."/>
            <person name="Liao Z."/>
            <person name="Wang S."/>
            <person name="Yan T."/>
            <person name="Shi P."/>
            <person name="Liu M."/>
            <person name="Fu X."/>
            <person name="Pan Q."/>
            <person name="Wang Y."/>
            <person name="Lv Z."/>
            <person name="Lu X."/>
            <person name="Zhang F."/>
            <person name="Jiang W."/>
            <person name="Ma Y."/>
            <person name="Chen M."/>
            <person name="Hao X."/>
            <person name="Li L."/>
            <person name="Tang Y."/>
            <person name="Lv G."/>
            <person name="Zhou Y."/>
            <person name="Sun X."/>
            <person name="Brodelius P.E."/>
            <person name="Rose J.K.C."/>
            <person name="Tang K."/>
        </authorList>
    </citation>
    <scope>NUCLEOTIDE SEQUENCE [LARGE SCALE GENOMIC DNA]</scope>
    <source>
        <strain evidence="14">cv. Huhao1</strain>
        <tissue evidence="13">Leaf</tissue>
    </source>
</reference>
<evidence type="ECO:0000256" key="11">
    <source>
        <dbReference type="RuleBase" id="RU000461"/>
    </source>
</evidence>
<evidence type="ECO:0000256" key="9">
    <source>
        <dbReference type="ARBA" id="ARBA00023180"/>
    </source>
</evidence>
<keyword evidence="4 10" id="KW-0479">Metal-binding</keyword>
<keyword evidence="7 10" id="KW-0408">Iron</keyword>
<evidence type="ECO:0000256" key="5">
    <source>
        <dbReference type="ARBA" id="ARBA00022968"/>
    </source>
</evidence>
<dbReference type="PROSITE" id="PS00086">
    <property type="entry name" value="CYTOCHROME_P450"/>
    <property type="match status" value="1"/>
</dbReference>
<dbReference type="InterPro" id="IPR052306">
    <property type="entry name" value="CYP450_71D"/>
</dbReference>
<evidence type="ECO:0000256" key="1">
    <source>
        <dbReference type="ARBA" id="ARBA00004606"/>
    </source>
</evidence>
<keyword evidence="6 11" id="KW-0560">Oxidoreductase</keyword>
<organism evidence="13 14">
    <name type="scientific">Artemisia annua</name>
    <name type="common">Sweet wormwood</name>
    <dbReference type="NCBI Taxonomy" id="35608"/>
    <lineage>
        <taxon>Eukaryota</taxon>
        <taxon>Viridiplantae</taxon>
        <taxon>Streptophyta</taxon>
        <taxon>Embryophyta</taxon>
        <taxon>Tracheophyta</taxon>
        <taxon>Spermatophyta</taxon>
        <taxon>Magnoliopsida</taxon>
        <taxon>eudicotyledons</taxon>
        <taxon>Gunneridae</taxon>
        <taxon>Pentapetalae</taxon>
        <taxon>asterids</taxon>
        <taxon>campanulids</taxon>
        <taxon>Asterales</taxon>
        <taxon>Asteraceae</taxon>
        <taxon>Asteroideae</taxon>
        <taxon>Anthemideae</taxon>
        <taxon>Artemisiinae</taxon>
        <taxon>Artemisia</taxon>
    </lineage>
</organism>
<comment type="similarity">
    <text evidence="2 11">Belongs to the cytochrome P450 family.</text>
</comment>
<keyword evidence="12" id="KW-0812">Transmembrane</keyword>
<dbReference type="GO" id="GO:0016705">
    <property type="term" value="F:oxidoreductase activity, acting on paired donors, with incorporation or reduction of molecular oxygen"/>
    <property type="evidence" value="ECO:0007669"/>
    <property type="project" value="InterPro"/>
</dbReference>
<feature type="binding site" description="axial binding residue" evidence="10">
    <location>
        <position position="438"/>
    </location>
    <ligand>
        <name>heme</name>
        <dbReference type="ChEBI" id="CHEBI:30413"/>
    </ligand>
    <ligandPart>
        <name>Fe</name>
        <dbReference type="ChEBI" id="CHEBI:18248"/>
    </ligandPart>
</feature>